<dbReference type="EMBL" id="CP033236">
    <property type="protein sequence ID" value="AZF69793.1"/>
    <property type="molecule type" value="Genomic_DNA"/>
</dbReference>
<evidence type="ECO:0000313" key="22">
    <source>
        <dbReference type="Proteomes" id="UP000273194"/>
    </source>
</evidence>
<dbReference type="Proteomes" id="UP000267993">
    <property type="component" value="Chromosome"/>
</dbReference>
<dbReference type="GO" id="GO:0016757">
    <property type="term" value="F:glycosyltransferase activity"/>
    <property type="evidence" value="ECO:0007669"/>
    <property type="project" value="UniProtKB-KW"/>
</dbReference>
<dbReference type="PANTHER" id="PTHR43363:SF1">
    <property type="entry name" value="HYPOXANTHINE-GUANINE PHOSPHORIBOSYLTRANSFERASE"/>
    <property type="match status" value="1"/>
</dbReference>
<evidence type="ECO:0000313" key="24">
    <source>
        <dbReference type="Proteomes" id="UP000275843"/>
    </source>
</evidence>
<evidence type="ECO:0000313" key="26">
    <source>
        <dbReference type="Proteomes" id="UP000282269"/>
    </source>
</evidence>
<keyword evidence="2 4" id="KW-0808">Transferase</keyword>
<evidence type="ECO:0000313" key="9">
    <source>
        <dbReference type="EMBL" id="AZF72413.1"/>
    </source>
</evidence>
<evidence type="ECO:0000313" key="16">
    <source>
        <dbReference type="Proteomes" id="UP000033057"/>
    </source>
</evidence>
<dbReference type="Proteomes" id="UP000273443">
    <property type="component" value="Chromosome"/>
</dbReference>
<dbReference type="EMBL" id="CP033235">
    <property type="protein sequence ID" value="AZF67173.1"/>
    <property type="molecule type" value="Genomic_DNA"/>
</dbReference>
<dbReference type="Proteomes" id="UP000033085">
    <property type="component" value="Chromosome"/>
</dbReference>
<dbReference type="EMBL" id="CP011056">
    <property type="protein sequence ID" value="AKA75360.1"/>
    <property type="molecule type" value="Genomic_DNA"/>
</dbReference>
<dbReference type="RefSeq" id="WP_009989401.1">
    <property type="nucleotide sequence ID" value="NZ_CP011055.2"/>
</dbReference>
<dbReference type="GeneID" id="44128143"/>
<dbReference type="GeneID" id="1453895"/>
<evidence type="ECO:0000313" key="15">
    <source>
        <dbReference type="EMBL" id="SAI86102.1"/>
    </source>
</evidence>
<name>A0A0E3JSV2_SACSO</name>
<dbReference type="Proteomes" id="UP000594632">
    <property type="component" value="Chromosome"/>
</dbReference>
<dbReference type="Proteomes" id="UP000033057">
    <property type="component" value="Chromosome"/>
</dbReference>
<dbReference type="KEGG" id="ssof:SULC_0220"/>
<evidence type="ECO:0000313" key="20">
    <source>
        <dbReference type="Proteomes" id="UP000267993"/>
    </source>
</evidence>
<dbReference type="CDD" id="cd06223">
    <property type="entry name" value="PRTases_typeI"/>
    <property type="match status" value="1"/>
</dbReference>
<dbReference type="Proteomes" id="UP000033106">
    <property type="component" value="Chromosome"/>
</dbReference>
<feature type="domain" description="Phosphoribosyltransferase" evidence="3">
    <location>
        <begin position="8"/>
        <end position="148"/>
    </location>
</feature>
<evidence type="ECO:0000313" key="11">
    <source>
        <dbReference type="EMBL" id="AZF77640.1"/>
    </source>
</evidence>
<accession>A0A0E3JSV2</accession>
<dbReference type="KEGG" id="ssol:SULB_0221"/>
<protein>
    <submittedName>
        <fullName evidence="4">Phosphoribosyltransferase</fullName>
    </submittedName>
</protein>
<dbReference type="KEGG" id="ssoa:SULA_0220"/>
<evidence type="ECO:0000313" key="4">
    <source>
        <dbReference type="EMBL" id="AKA72660.1"/>
    </source>
</evidence>
<reference evidence="20 21" key="4">
    <citation type="journal article" date="2018" name="Proc. Natl. Acad. Sci. U.S.A.">
        <title>Nonmutational mechanism of inheritance in the Archaeon Sulfolobus solfataricus.</title>
        <authorList>
            <person name="Payne S."/>
            <person name="McCarthy S."/>
            <person name="Johnson T."/>
            <person name="North E."/>
            <person name="Blum P."/>
        </authorList>
    </citation>
    <scope>NUCLEOTIDE SEQUENCE [LARGE SCALE GENOMIC DNA]</scope>
    <source>
        <strain evidence="8 20">SARC-H</strain>
        <strain evidence="9 24">SARC-I</strain>
        <strain evidence="11 25">SARC-N</strain>
        <strain evidence="12 26">SARC-O</strain>
        <strain evidence="13 21">SUL120</strain>
        <strain evidence="7 22">SULG</strain>
        <strain evidence="10 23">SULM</strain>
    </source>
</reference>
<dbReference type="OrthoDB" id="4952at2157"/>
<reference evidence="14 27" key="6">
    <citation type="journal article" date="2020" name="Nat. Commun.">
        <title>The structures of two archaeal type IV pili illuminate evolutionary relationships.</title>
        <authorList>
            <person name="Wang F."/>
            <person name="Baquero D.P."/>
            <person name="Su Z."/>
            <person name="Beltran L.C."/>
            <person name="Prangishvili D."/>
            <person name="Krupovic M."/>
            <person name="Egelman E.H."/>
        </authorList>
    </citation>
    <scope>NUCLEOTIDE SEQUENCE [LARGE SCALE GENOMIC DNA]</scope>
    <source>
        <strain evidence="14 27">POZ149</strain>
    </source>
</reference>
<proteinExistence type="predicted"/>
<sequence>MVEYHIPSWDEIEDAVFSIGEALVKSNYIPDVLIAVLTGGIIPAKLLSDLLDLKVIRYIDIKFYRSVGKTESKPVIRSVYTDSLEGKKVLVVDDVADTGETLEAVSNVITMFNPAKVMTAALYLKPWSKRIPDFYYKQIDKWIIFPWDKWDVVRENSNVPVDKKERFLNLYNQLLKIRK</sequence>
<dbReference type="Proteomes" id="UP000269431">
    <property type="component" value="Chromosome"/>
</dbReference>
<evidence type="ECO:0000259" key="3">
    <source>
        <dbReference type="Pfam" id="PF00156"/>
    </source>
</evidence>
<evidence type="ECO:0000313" key="17">
    <source>
        <dbReference type="Proteomes" id="UP000033085"/>
    </source>
</evidence>
<dbReference type="EMBL" id="CP033240">
    <property type="protein sequence ID" value="AZF80247.1"/>
    <property type="molecule type" value="Genomic_DNA"/>
</dbReference>
<dbReference type="Proteomes" id="UP000275843">
    <property type="component" value="Chromosome"/>
</dbReference>
<evidence type="ECO:0000313" key="18">
    <source>
        <dbReference type="Proteomes" id="UP000033106"/>
    </source>
</evidence>
<reference evidence="4" key="5">
    <citation type="submission" date="2018-10" db="EMBL/GenBank/DDBJ databases">
        <authorList>
            <person name="McCarthy S."/>
            <person name="Gradnigo J."/>
            <person name="Johnson T."/>
            <person name="Payne S."/>
            <person name="Lipzen A."/>
            <person name="Schackwitz W."/>
            <person name="Martin J."/>
            <person name="Moriyama E."/>
            <person name="Blum P."/>
        </authorList>
    </citation>
    <scope>NUCLEOTIDE SEQUENCE</scope>
    <source>
        <strain evidence="4">SARC-B</strain>
        <strain evidence="5">SARC-C</strain>
        <strain evidence="6">SULA</strain>
    </source>
</reference>
<dbReference type="EMBL" id="CP033239">
    <property type="protein sequence ID" value="AZF77640.1"/>
    <property type="molecule type" value="Genomic_DNA"/>
</dbReference>
<dbReference type="OMA" id="LDCKNIH"/>
<evidence type="ECO:0000256" key="1">
    <source>
        <dbReference type="ARBA" id="ARBA00022676"/>
    </source>
</evidence>
<evidence type="ECO:0000313" key="5">
    <source>
        <dbReference type="EMBL" id="AKA75360.1"/>
    </source>
</evidence>
<dbReference type="SUPFAM" id="SSF53271">
    <property type="entry name" value="PRTase-like"/>
    <property type="match status" value="1"/>
</dbReference>
<dbReference type="InterPro" id="IPR000836">
    <property type="entry name" value="PRTase_dom"/>
</dbReference>
<reference evidence="16 17" key="1">
    <citation type="journal article" date="2015" name="Genome Announc.">
        <title>Complete Genome Sequence of Sulfolobus solfataricus Strain 98/2 and Evolved Derivatives.</title>
        <authorList>
            <person name="McCarthy S."/>
            <person name="Gradnigo J."/>
            <person name="Johnson T."/>
            <person name="Payne S."/>
            <person name="Lipzen A."/>
            <person name="Martin J."/>
            <person name="Schackwitz W."/>
            <person name="Moriyama E."/>
            <person name="Blum P."/>
        </authorList>
    </citation>
    <scope>NUCLEOTIDE SEQUENCE [LARGE SCALE GENOMIC DNA]</scope>
    <source>
        <strain evidence="16">98/2 SULC</strain>
        <strain evidence="4">SARC-B</strain>
        <strain evidence="5">SARC-C</strain>
        <strain evidence="6 18">SULA</strain>
        <strain evidence="17">SULB</strain>
    </source>
</reference>
<dbReference type="PANTHER" id="PTHR43363">
    <property type="entry name" value="HYPOXANTHINE PHOSPHORIBOSYLTRANSFERASE"/>
    <property type="match status" value="1"/>
</dbReference>
<evidence type="ECO:0000313" key="25">
    <source>
        <dbReference type="Proteomes" id="UP000278715"/>
    </source>
</evidence>
<evidence type="ECO:0000313" key="14">
    <source>
        <dbReference type="EMBL" id="QPG49680.1"/>
    </source>
</evidence>
<evidence type="ECO:0000313" key="19">
    <source>
        <dbReference type="Proteomes" id="UP000076770"/>
    </source>
</evidence>
<evidence type="ECO:0000313" key="10">
    <source>
        <dbReference type="EMBL" id="AZF75032.1"/>
    </source>
</evidence>
<keyword evidence="1 4" id="KW-0328">Glycosyltransferase</keyword>
<dbReference type="InterPro" id="IPR029057">
    <property type="entry name" value="PRTase-like"/>
</dbReference>
<dbReference type="EMBL" id="LT549890">
    <property type="protein sequence ID" value="SAI86102.1"/>
    <property type="molecule type" value="Genomic_DNA"/>
</dbReference>
<dbReference type="EMBL" id="CP033237">
    <property type="protein sequence ID" value="AZF72413.1"/>
    <property type="molecule type" value="Genomic_DNA"/>
</dbReference>
<dbReference type="Pfam" id="PF00156">
    <property type="entry name" value="Pribosyltran"/>
    <property type="match status" value="1"/>
</dbReference>
<evidence type="ECO:0000313" key="23">
    <source>
        <dbReference type="Proteomes" id="UP000273443"/>
    </source>
</evidence>
<evidence type="ECO:0000313" key="27">
    <source>
        <dbReference type="Proteomes" id="UP000594632"/>
    </source>
</evidence>
<evidence type="ECO:0000313" key="13">
    <source>
        <dbReference type="EMBL" id="AZF82855.1"/>
    </source>
</evidence>
<dbReference type="EMBL" id="CP050869">
    <property type="protein sequence ID" value="QPG49680.1"/>
    <property type="molecule type" value="Genomic_DNA"/>
</dbReference>
<gene>
    <name evidence="14" type="ORF">HFC64_07445</name>
    <name evidence="15" type="ORF">SSOP1_2548</name>
    <name evidence="6" type="ORF">SULA_0220</name>
    <name evidence="4" type="ORF">SULB_0221</name>
    <name evidence="5" type="ORF">SULC_0220</name>
    <name evidence="7" type="ORF">SULG_01115</name>
    <name evidence="8" type="ORF">SULH_01115</name>
    <name evidence="9" type="ORF">SULI_01115</name>
    <name evidence="10" type="ORF">SULM_01115</name>
    <name evidence="11" type="ORF">SULN_01115</name>
    <name evidence="12" type="ORF">SULO_01125</name>
    <name evidence="13" type="ORF">SULZ_01135</name>
</gene>
<evidence type="ECO:0000256" key="2">
    <source>
        <dbReference type="ARBA" id="ARBA00022679"/>
    </source>
</evidence>
<reference evidence="15" key="2">
    <citation type="submission" date="2016-04" db="EMBL/GenBank/DDBJ databases">
        <authorList>
            <person name="Evans L.H."/>
            <person name="Alamgir A."/>
            <person name="Owens N."/>
            <person name="Weber N.D."/>
            <person name="Virtaneva K."/>
            <person name="Barbian K."/>
            <person name="Babar A."/>
            <person name="Rosenke K."/>
        </authorList>
    </citation>
    <scope>NUCLEOTIDE SEQUENCE</scope>
    <source>
        <strain evidence="15">P1</strain>
    </source>
</reference>
<dbReference type="EMBL" id="CP033238">
    <property type="protein sequence ID" value="AZF75032.1"/>
    <property type="molecule type" value="Genomic_DNA"/>
</dbReference>
<dbReference type="EMBL" id="CP011057">
    <property type="protein sequence ID" value="AKA78052.1"/>
    <property type="molecule type" value="Genomic_DNA"/>
</dbReference>
<dbReference type="SMR" id="A0A0E3JSV2"/>
<reference evidence="19" key="3">
    <citation type="submission" date="2016-04" db="EMBL/GenBank/DDBJ databases">
        <authorList>
            <person name="Shah S.A."/>
            <person name="Garrett R.A."/>
        </authorList>
    </citation>
    <scope>NUCLEOTIDE SEQUENCE [LARGE SCALE GENOMIC DNA]</scope>
    <source>
        <strain evidence="19">ATCC 35091 / DSM 1616 / JCM 8930 / NBRC 15331 / P1</strain>
    </source>
</reference>
<dbReference type="AlphaFoldDB" id="A0A0E3JSV2"/>
<evidence type="ECO:0000313" key="8">
    <source>
        <dbReference type="EMBL" id="AZF69793.1"/>
    </source>
</evidence>
<dbReference type="Proteomes" id="UP000076770">
    <property type="component" value="Chromosome i"/>
</dbReference>
<evidence type="ECO:0000313" key="7">
    <source>
        <dbReference type="EMBL" id="AZF67173.1"/>
    </source>
</evidence>
<organism evidence="4 17">
    <name type="scientific">Saccharolobus solfataricus</name>
    <name type="common">Sulfolobus solfataricus</name>
    <dbReference type="NCBI Taxonomy" id="2287"/>
    <lineage>
        <taxon>Archaea</taxon>
        <taxon>Thermoproteota</taxon>
        <taxon>Thermoprotei</taxon>
        <taxon>Sulfolobales</taxon>
        <taxon>Sulfolobaceae</taxon>
        <taxon>Saccharolobus</taxon>
    </lineage>
</organism>
<dbReference type="EMBL" id="CP033241">
    <property type="protein sequence ID" value="AZF82855.1"/>
    <property type="molecule type" value="Genomic_DNA"/>
</dbReference>
<dbReference type="PATRIC" id="fig|2287.6.peg.227"/>
<evidence type="ECO:0000313" key="12">
    <source>
        <dbReference type="EMBL" id="AZF80247.1"/>
    </source>
</evidence>
<evidence type="ECO:0000313" key="6">
    <source>
        <dbReference type="EMBL" id="AKA78052.1"/>
    </source>
</evidence>
<dbReference type="Gene3D" id="3.40.50.2020">
    <property type="match status" value="1"/>
</dbReference>
<dbReference type="EMBL" id="CP011055">
    <property type="protein sequence ID" value="AKA72660.1"/>
    <property type="molecule type" value="Genomic_DNA"/>
</dbReference>
<dbReference type="Proteomes" id="UP000278715">
    <property type="component" value="Chromosome"/>
</dbReference>
<dbReference type="Proteomes" id="UP000282269">
    <property type="component" value="Chromosome"/>
</dbReference>
<dbReference type="Proteomes" id="UP000273194">
    <property type="component" value="Chromosome"/>
</dbReference>
<evidence type="ECO:0000313" key="21">
    <source>
        <dbReference type="Proteomes" id="UP000269431"/>
    </source>
</evidence>